<dbReference type="Pfam" id="PF02547">
    <property type="entry name" value="Queuosine_synth"/>
    <property type="match status" value="1"/>
</dbReference>
<keyword evidence="2" id="KW-0808">Transferase</keyword>
<keyword evidence="1" id="KW-0963">Cytoplasm</keyword>
<dbReference type="InterPro" id="IPR003699">
    <property type="entry name" value="QueA"/>
</dbReference>
<feature type="non-terminal residue" evidence="5">
    <location>
        <position position="1"/>
    </location>
</feature>
<accession>A0A1X3D1T7</accession>
<dbReference type="InterPro" id="IPR042118">
    <property type="entry name" value="QueA_dom1"/>
</dbReference>
<evidence type="ECO:0000313" key="6">
    <source>
        <dbReference type="Proteomes" id="UP000193303"/>
    </source>
</evidence>
<dbReference type="EMBL" id="MTAB01000099">
    <property type="protein sequence ID" value="OSI13664.1"/>
    <property type="molecule type" value="Genomic_DNA"/>
</dbReference>
<sequence>YIERAAGANDDSRYQTVYAKEQGAVAAPTAGLHFTEAMLAGLAAKGVEMAEVTLHVGAGTFQPVRADHIAEHKMHSEWYEVSETTVEKIRQARQAGRRVWSVGTTSMRALESAARSGVLQAGQGDTDIFITPGYRFKVVDRLITNFHLPKSTLLMLVSAFS</sequence>
<evidence type="ECO:0000256" key="1">
    <source>
        <dbReference type="ARBA" id="ARBA00022490"/>
    </source>
</evidence>
<dbReference type="GO" id="GO:0008616">
    <property type="term" value="P:tRNA queuosine(34) biosynthetic process"/>
    <property type="evidence" value="ECO:0007669"/>
    <property type="project" value="UniProtKB-KW"/>
</dbReference>
<evidence type="ECO:0000256" key="2">
    <source>
        <dbReference type="ARBA" id="ARBA00022679"/>
    </source>
</evidence>
<evidence type="ECO:0000313" key="5">
    <source>
        <dbReference type="EMBL" id="OSI13664.1"/>
    </source>
</evidence>
<evidence type="ECO:0000256" key="4">
    <source>
        <dbReference type="ARBA" id="ARBA00022785"/>
    </source>
</evidence>
<keyword evidence="3" id="KW-0949">S-adenosyl-L-methionine</keyword>
<dbReference type="Proteomes" id="UP000193303">
    <property type="component" value="Unassembled WGS sequence"/>
</dbReference>
<dbReference type="RefSeq" id="WP_180384185.1">
    <property type="nucleotide sequence ID" value="NZ_MTAB01000099.1"/>
</dbReference>
<organism evidence="5 6">
    <name type="scientific">Neisseria dumasiana</name>
    <dbReference type="NCBI Taxonomy" id="1931275"/>
    <lineage>
        <taxon>Bacteria</taxon>
        <taxon>Pseudomonadati</taxon>
        <taxon>Pseudomonadota</taxon>
        <taxon>Betaproteobacteria</taxon>
        <taxon>Neisseriales</taxon>
        <taxon>Neisseriaceae</taxon>
        <taxon>Neisseria</taxon>
    </lineage>
</organism>
<dbReference type="PANTHER" id="PTHR30307">
    <property type="entry name" value="S-ADENOSYLMETHIONINE:TRNA RIBOSYLTRANSFERASE-ISOMERASE"/>
    <property type="match status" value="1"/>
</dbReference>
<gene>
    <name evidence="5" type="ORF">BV912_12950</name>
</gene>
<dbReference type="Gene3D" id="3.40.1780.10">
    <property type="entry name" value="QueA-like"/>
    <property type="match status" value="1"/>
</dbReference>
<proteinExistence type="predicted"/>
<dbReference type="PANTHER" id="PTHR30307:SF0">
    <property type="entry name" value="S-ADENOSYLMETHIONINE:TRNA RIBOSYLTRANSFERASE-ISOMERASE"/>
    <property type="match status" value="1"/>
</dbReference>
<protein>
    <submittedName>
        <fullName evidence="5">tRNA preQ1(34) S-adenosylmethionine ribosyltransferase-isomerase QueA</fullName>
    </submittedName>
</protein>
<dbReference type="GO" id="GO:0051075">
    <property type="term" value="F:S-adenosylmethionine:tRNA ribosyltransferase-isomerase activity"/>
    <property type="evidence" value="ECO:0007669"/>
    <property type="project" value="TreeGrafter"/>
</dbReference>
<dbReference type="InterPro" id="IPR036100">
    <property type="entry name" value="QueA_sf"/>
</dbReference>
<reference evidence="6" key="1">
    <citation type="submission" date="2017-01" db="EMBL/GenBank/DDBJ databases">
        <authorList>
            <person name="Mah S.A."/>
            <person name="Swanson W.J."/>
            <person name="Moy G.W."/>
            <person name="Vacquier V.D."/>
        </authorList>
    </citation>
    <scope>NUCLEOTIDE SEQUENCE [LARGE SCALE GENOMIC DNA]</scope>
    <source>
        <strain evidence="6">124861</strain>
    </source>
</reference>
<dbReference type="SUPFAM" id="SSF111337">
    <property type="entry name" value="QueA-like"/>
    <property type="match status" value="1"/>
</dbReference>
<comment type="caution">
    <text evidence="5">The sequence shown here is derived from an EMBL/GenBank/DDBJ whole genome shotgun (WGS) entry which is preliminary data.</text>
</comment>
<dbReference type="AlphaFoldDB" id="A0A1X3D1T7"/>
<keyword evidence="4" id="KW-0671">Queuosine biosynthesis</keyword>
<name>A0A1X3D1T7_9NEIS</name>
<feature type="non-terminal residue" evidence="5">
    <location>
        <position position="161"/>
    </location>
</feature>
<evidence type="ECO:0000256" key="3">
    <source>
        <dbReference type="ARBA" id="ARBA00022691"/>
    </source>
</evidence>